<dbReference type="InterPro" id="IPR002213">
    <property type="entry name" value="UDP_glucos_trans"/>
</dbReference>
<dbReference type="Proteomes" id="UP000663760">
    <property type="component" value="Chromosome 2"/>
</dbReference>
<reference evidence="5" key="1">
    <citation type="submission" date="2020-02" db="EMBL/GenBank/DDBJ databases">
        <authorList>
            <person name="Scholz U."/>
            <person name="Mascher M."/>
            <person name="Fiebig A."/>
        </authorList>
    </citation>
    <scope>NUCLEOTIDE SEQUENCE</scope>
</reference>
<dbReference type="EMBL" id="LR746265">
    <property type="protein sequence ID" value="CAA7392164.1"/>
    <property type="molecule type" value="Genomic_DNA"/>
</dbReference>
<dbReference type="InterPro" id="IPR035595">
    <property type="entry name" value="UDP_glycos_trans_CS"/>
</dbReference>
<evidence type="ECO:0000256" key="2">
    <source>
        <dbReference type="ARBA" id="ARBA00022679"/>
    </source>
</evidence>
<evidence type="ECO:0000313" key="6">
    <source>
        <dbReference type="Proteomes" id="UP000663760"/>
    </source>
</evidence>
<sequence>MAEQKLHFVLVPFVAQGHIIPTLDLARLLADRGVLVTLATTPVNLSRNQAFVSRVKKSGLPSVSLLYRGIGETLYRDGADAEALLLHLRRTSPPPCCIIADFCNPWLRHVARELGVPRFDFYSIPCFYLLCEHNLMHHKVYEGVGGDDVPVVVPDLPVRIEVTMAQAPGIFPPPGWKWMRDEVSEAGSSSHGTLVNTFASLEPGYISFYEKVKGKKVWAVGPASLCNKLATDAANRGDKPVINEEKCLTWLDSMELGSVLYISFGTLVRYPLAQLVELGLGLEASGRPIIWVIKARELQSAVEEWLAEGFEERTRDRILIIRGWAPQVTILSHPSIGGFLTHCGWNSSLEGITAGVPMLTWPGFADQFLNERFLVDVLRVGVPCGMKRPFWDETVIRGDVKVKREDIKKVVERLMDDGIEAHELRNRATELKKMARSAIDVGGSSEESLTQLINEVSLLAKKQTISATEIQQEKD</sequence>
<dbReference type="CDD" id="cd03784">
    <property type="entry name" value="GT1_Gtf-like"/>
    <property type="match status" value="1"/>
</dbReference>
<accession>A0A7I8K4L6</accession>
<evidence type="ECO:0000256" key="4">
    <source>
        <dbReference type="RuleBase" id="RU362057"/>
    </source>
</evidence>
<dbReference type="PANTHER" id="PTHR48047:SF182">
    <property type="entry name" value="GLYCOSYLTRANSFERASE"/>
    <property type="match status" value="1"/>
</dbReference>
<protein>
    <recommendedName>
        <fullName evidence="4">Glycosyltransferase</fullName>
        <ecNumber evidence="4">2.4.1.-</ecNumber>
    </recommendedName>
</protein>
<name>A0A7I8K4L6_SPIIN</name>
<evidence type="ECO:0000313" key="5">
    <source>
        <dbReference type="EMBL" id="CAA7392164.1"/>
    </source>
</evidence>
<evidence type="ECO:0000256" key="1">
    <source>
        <dbReference type="ARBA" id="ARBA00009995"/>
    </source>
</evidence>
<proteinExistence type="inferred from homology"/>
<dbReference type="Gene3D" id="3.40.50.2000">
    <property type="entry name" value="Glycogen Phosphorylase B"/>
    <property type="match status" value="2"/>
</dbReference>
<keyword evidence="3" id="KW-0328">Glycosyltransferase</keyword>
<dbReference type="PANTHER" id="PTHR48047">
    <property type="entry name" value="GLYCOSYLTRANSFERASE"/>
    <property type="match status" value="1"/>
</dbReference>
<dbReference type="SUPFAM" id="SSF53756">
    <property type="entry name" value="UDP-Glycosyltransferase/glycogen phosphorylase"/>
    <property type="match status" value="1"/>
</dbReference>
<gene>
    <name evidence="5" type="ORF">SI8410_02003331</name>
</gene>
<dbReference type="GO" id="GO:0035251">
    <property type="term" value="F:UDP-glucosyltransferase activity"/>
    <property type="evidence" value="ECO:0007669"/>
    <property type="project" value="TreeGrafter"/>
</dbReference>
<dbReference type="Pfam" id="PF00201">
    <property type="entry name" value="UDPGT"/>
    <property type="match status" value="1"/>
</dbReference>
<keyword evidence="2 3" id="KW-0808">Transferase</keyword>
<dbReference type="AlphaFoldDB" id="A0A7I8K4L6"/>
<dbReference type="FunFam" id="3.40.50.2000:FF:000047">
    <property type="entry name" value="Glycosyltransferase"/>
    <property type="match status" value="1"/>
</dbReference>
<dbReference type="OrthoDB" id="5835829at2759"/>
<evidence type="ECO:0000256" key="3">
    <source>
        <dbReference type="RuleBase" id="RU003718"/>
    </source>
</evidence>
<dbReference type="EC" id="2.4.1.-" evidence="4"/>
<comment type="similarity">
    <text evidence="1 3">Belongs to the UDP-glycosyltransferase family.</text>
</comment>
<organism evidence="5 6">
    <name type="scientific">Spirodela intermedia</name>
    <name type="common">Intermediate duckweed</name>
    <dbReference type="NCBI Taxonomy" id="51605"/>
    <lineage>
        <taxon>Eukaryota</taxon>
        <taxon>Viridiplantae</taxon>
        <taxon>Streptophyta</taxon>
        <taxon>Embryophyta</taxon>
        <taxon>Tracheophyta</taxon>
        <taxon>Spermatophyta</taxon>
        <taxon>Magnoliopsida</taxon>
        <taxon>Liliopsida</taxon>
        <taxon>Araceae</taxon>
        <taxon>Lemnoideae</taxon>
        <taxon>Spirodela</taxon>
    </lineage>
</organism>
<dbReference type="PROSITE" id="PS00375">
    <property type="entry name" value="UDPGT"/>
    <property type="match status" value="1"/>
</dbReference>
<keyword evidence="6" id="KW-1185">Reference proteome</keyword>